<evidence type="ECO:0000313" key="2">
    <source>
        <dbReference type="Proteomes" id="UP001147733"/>
    </source>
</evidence>
<organism evidence="1 2">
    <name type="scientific">Penicillium citrinum</name>
    <dbReference type="NCBI Taxonomy" id="5077"/>
    <lineage>
        <taxon>Eukaryota</taxon>
        <taxon>Fungi</taxon>
        <taxon>Dikarya</taxon>
        <taxon>Ascomycota</taxon>
        <taxon>Pezizomycotina</taxon>
        <taxon>Eurotiomycetes</taxon>
        <taxon>Eurotiomycetidae</taxon>
        <taxon>Eurotiales</taxon>
        <taxon>Aspergillaceae</taxon>
        <taxon>Penicillium</taxon>
    </lineage>
</organism>
<dbReference type="RefSeq" id="XP_056499068.1">
    <property type="nucleotide sequence ID" value="XM_056645627.1"/>
</dbReference>
<reference evidence="1" key="2">
    <citation type="journal article" date="2023" name="IMA Fungus">
        <title>Comparative genomic study of the Penicillium genus elucidates a diverse pangenome and 15 lateral gene transfer events.</title>
        <authorList>
            <person name="Petersen C."/>
            <person name="Sorensen T."/>
            <person name="Nielsen M.R."/>
            <person name="Sondergaard T.E."/>
            <person name="Sorensen J.L."/>
            <person name="Fitzpatrick D.A."/>
            <person name="Frisvad J.C."/>
            <person name="Nielsen K.L."/>
        </authorList>
    </citation>
    <scope>NUCLEOTIDE SEQUENCE</scope>
    <source>
        <strain evidence="1">IBT 23319</strain>
    </source>
</reference>
<accession>A0A9W9NXC2</accession>
<proteinExistence type="predicted"/>
<gene>
    <name evidence="1" type="ORF">N7469_006709</name>
</gene>
<keyword evidence="2" id="KW-1185">Reference proteome</keyword>
<dbReference type="AlphaFoldDB" id="A0A9W9NXC2"/>
<name>A0A9W9NXC2_PENCI</name>
<dbReference type="EMBL" id="JAPQKT010000006">
    <property type="protein sequence ID" value="KAJ5226703.1"/>
    <property type="molecule type" value="Genomic_DNA"/>
</dbReference>
<reference evidence="1" key="1">
    <citation type="submission" date="2022-11" db="EMBL/GenBank/DDBJ databases">
        <authorList>
            <person name="Petersen C."/>
        </authorList>
    </citation>
    <scope>NUCLEOTIDE SEQUENCE</scope>
    <source>
        <strain evidence="1">IBT 23319</strain>
    </source>
</reference>
<evidence type="ECO:0000313" key="1">
    <source>
        <dbReference type="EMBL" id="KAJ5226703.1"/>
    </source>
</evidence>
<comment type="caution">
    <text evidence="1">The sequence shown here is derived from an EMBL/GenBank/DDBJ whole genome shotgun (WGS) entry which is preliminary data.</text>
</comment>
<sequence length="59" mass="6856">MSQLPLGWTGKTDLELEQDLERAIRRSEESTRLAQEDADWVAELKAKIEHRKIYDANLS</sequence>
<dbReference type="Proteomes" id="UP001147733">
    <property type="component" value="Unassembled WGS sequence"/>
</dbReference>
<protein>
    <submittedName>
        <fullName evidence="1">Uncharacterized protein</fullName>
    </submittedName>
</protein>
<dbReference type="GeneID" id="81384794"/>